<dbReference type="AlphaFoldDB" id="A0A179FIK7"/>
<evidence type="ECO:0000313" key="2">
    <source>
        <dbReference type="Proteomes" id="UP000078397"/>
    </source>
</evidence>
<dbReference type="PANTHER" id="PTHR38436">
    <property type="entry name" value="POLYKETIDE CYCLASE SNOAL-LIKE DOMAIN"/>
    <property type="match status" value="1"/>
</dbReference>
<proteinExistence type="predicted"/>
<evidence type="ECO:0000313" key="1">
    <source>
        <dbReference type="EMBL" id="OAQ65406.2"/>
    </source>
</evidence>
<dbReference type="Gene3D" id="3.10.450.50">
    <property type="match status" value="1"/>
</dbReference>
<reference evidence="1 2" key="1">
    <citation type="journal article" date="2016" name="PLoS Pathog.">
        <title>Biosynthesis of antibiotic leucinostatins in bio-control fungus Purpureocillium lilacinum and their inhibition on phytophthora revealed by genome mining.</title>
        <authorList>
            <person name="Wang G."/>
            <person name="Liu Z."/>
            <person name="Lin R."/>
            <person name="Li E."/>
            <person name="Mao Z."/>
            <person name="Ling J."/>
            <person name="Yang Y."/>
            <person name="Yin W.B."/>
            <person name="Xie B."/>
        </authorList>
    </citation>
    <scope>NUCLEOTIDE SEQUENCE [LARGE SCALE GENOMIC DNA]</scope>
    <source>
        <strain evidence="1">170</strain>
    </source>
</reference>
<dbReference type="Proteomes" id="UP000078397">
    <property type="component" value="Unassembled WGS sequence"/>
</dbReference>
<dbReference type="InterPro" id="IPR032710">
    <property type="entry name" value="NTF2-like_dom_sf"/>
</dbReference>
<dbReference type="STRING" id="1380566.A0A179FIK7"/>
<keyword evidence="2" id="KW-1185">Reference proteome</keyword>
<dbReference type="RefSeq" id="XP_022284335.1">
    <property type="nucleotide sequence ID" value="XM_022428517.1"/>
</dbReference>
<dbReference type="OrthoDB" id="5440at2759"/>
<dbReference type="GO" id="GO:0030638">
    <property type="term" value="P:polyketide metabolic process"/>
    <property type="evidence" value="ECO:0007669"/>
    <property type="project" value="InterPro"/>
</dbReference>
<organism evidence="1 2">
    <name type="scientific">Pochonia chlamydosporia 170</name>
    <dbReference type="NCBI Taxonomy" id="1380566"/>
    <lineage>
        <taxon>Eukaryota</taxon>
        <taxon>Fungi</taxon>
        <taxon>Dikarya</taxon>
        <taxon>Ascomycota</taxon>
        <taxon>Pezizomycotina</taxon>
        <taxon>Sordariomycetes</taxon>
        <taxon>Hypocreomycetidae</taxon>
        <taxon>Hypocreales</taxon>
        <taxon>Clavicipitaceae</taxon>
        <taxon>Pochonia</taxon>
    </lineage>
</organism>
<sequence length="431" mass="48305">MFNDISKPPPPLPSPKLAELDSGIHILNPLSRRGDGPGIILLTLDYADQLTITNGVPSPIMKWAEEGYVVVEVQQSALERDCGKAIAVAIKAIAAHDKCNSSKVGLVGKDVSMFFVPVVFFSIEQSLTKCAAYKPEVWNRVVPVLHQFEQIVGAVVYSHSGFKDELATPSIPVLQHIAGKASGPSKRSDALTVYHYSSVAPEFAVPFQPDFHYNSESLSHTRNLKFLKPLMDGPYFDLETIWDEHTYYEFADRSVEHTMSTMVAEPYVNHVPTLTGGIGRERLTTFYRDNFIFNNSADTDLELISRTVGIDRVIDEFIFKTTHDQEVDWLLPGVPPTNRKLEIPFTAVVNIRGDRLYHEHISWDQGTALRQLGLLPEYLPFPYALPDGRTPAPGKKFEYKVPVLGLETVEKMRDKNSVESNELFGGKIREF</sequence>
<dbReference type="EMBL" id="LSBJ02000005">
    <property type="protein sequence ID" value="OAQ65406.2"/>
    <property type="molecule type" value="Genomic_DNA"/>
</dbReference>
<comment type="caution">
    <text evidence="1">The sequence shown here is derived from an EMBL/GenBank/DDBJ whole genome shotgun (WGS) entry which is preliminary data.</text>
</comment>
<dbReference type="SUPFAM" id="SSF54427">
    <property type="entry name" value="NTF2-like"/>
    <property type="match status" value="1"/>
</dbReference>
<gene>
    <name evidence="1" type="ORF">VFPPC_06504</name>
</gene>
<dbReference type="PANTHER" id="PTHR38436:SF3">
    <property type="entry name" value="CARBOXYMETHYLENEBUTENOLIDASE-RELATED"/>
    <property type="match status" value="1"/>
</dbReference>
<dbReference type="KEGG" id="pchm:VFPPC_06504"/>
<name>A0A179FIK7_METCM</name>
<dbReference type="GeneID" id="28849519"/>
<protein>
    <submittedName>
        <fullName evidence="1">Lea domain-containing protein</fullName>
    </submittedName>
</protein>
<dbReference type="InterPro" id="IPR009959">
    <property type="entry name" value="Cyclase_SnoaL-like"/>
</dbReference>
<accession>A0A179FIK7</accession>